<dbReference type="Gene3D" id="1.10.418.30">
    <property type="entry name" value="Ncd80 complex, Ncd80 subunit"/>
    <property type="match status" value="1"/>
</dbReference>
<dbReference type="Pfam" id="PF03801">
    <property type="entry name" value="Ndc80_HEC"/>
    <property type="match status" value="1"/>
</dbReference>
<comment type="subcellular location">
    <subcellularLocation>
        <location evidence="10">Chromosome</location>
        <location evidence="10">Centromere</location>
        <location evidence="10">Kinetochore</location>
    </subcellularLocation>
    <subcellularLocation>
        <location evidence="10">Nucleus</location>
    </subcellularLocation>
</comment>
<dbReference type="InterPro" id="IPR005550">
    <property type="entry name" value="Kinetochore_Ndc80"/>
</dbReference>
<dbReference type="Gene3D" id="1.20.1480.30">
    <property type="entry name" value="Designed four-helix bundle protein"/>
    <property type="match status" value="1"/>
</dbReference>
<evidence type="ECO:0000256" key="6">
    <source>
        <dbReference type="ARBA" id="ARBA00023054"/>
    </source>
</evidence>
<comment type="subunit">
    <text evidence="10">Component of the NDC80 complex.</text>
</comment>
<name>A0A0L0P8G4_CANAR</name>
<evidence type="ECO:0000313" key="14">
    <source>
        <dbReference type="EMBL" id="KNE02657.1"/>
    </source>
</evidence>
<comment type="function">
    <text evidence="10">Acts as a component of the essential kinetochore-associated NDC80 complex, which is required for chromosome segregation and spindle checkpoint activity.</text>
</comment>
<evidence type="ECO:0000256" key="7">
    <source>
        <dbReference type="ARBA" id="ARBA00023242"/>
    </source>
</evidence>
<protein>
    <recommendedName>
        <fullName evidence="10">Kinetochore protein NDC80</fullName>
    </recommendedName>
</protein>
<dbReference type="VEuPathDB" id="FungiDB:QG37_00029"/>
<feature type="domain" description="Kinetochore protein Ndc80 CH" evidence="13">
    <location>
        <begin position="54"/>
        <end position="201"/>
    </location>
</feature>
<dbReference type="VEuPathDB" id="FungiDB:CJJ09_000016"/>
<dbReference type="VEuPathDB" id="FungiDB:CJI96_0002613"/>
<dbReference type="VEuPathDB" id="FungiDB:CJJ09_000017"/>
<evidence type="ECO:0000256" key="5">
    <source>
        <dbReference type="ARBA" id="ARBA00022838"/>
    </source>
</evidence>
<comment type="caution">
    <text evidence="14">The sequence shown here is derived from an EMBL/GenBank/DDBJ whole genome shotgun (WGS) entry which is preliminary data.</text>
</comment>
<dbReference type="VEuPathDB" id="FungiDB:CJI97_004154"/>
<dbReference type="GO" id="GO:0031262">
    <property type="term" value="C:Ndc80 complex"/>
    <property type="evidence" value="ECO:0007669"/>
    <property type="project" value="UniProtKB-UniRule"/>
</dbReference>
<dbReference type="InterPro" id="IPR038273">
    <property type="entry name" value="Ndc80_sf"/>
</dbReference>
<keyword evidence="4 10" id="KW-0498">Mitosis</keyword>
<dbReference type="AlphaFoldDB" id="A0A0L0P8G4"/>
<keyword evidence="5 10" id="KW-0995">Kinetochore</keyword>
<keyword evidence="8 10" id="KW-0131">Cell cycle</keyword>
<keyword evidence="7 10" id="KW-0539">Nucleus</keyword>
<evidence type="ECO:0000256" key="3">
    <source>
        <dbReference type="ARBA" id="ARBA00022618"/>
    </source>
</evidence>
<evidence type="ECO:0000256" key="11">
    <source>
        <dbReference type="SAM" id="Coils"/>
    </source>
</evidence>
<sequence>MAEVNTPSAAQLLRRTERLSVQSARRTSAVRGSGGFESTNRRRSTLLTTPASNRRQSLFSNVIAPASSQLATHFSQQQHRGAPAKVIDLRPLHDKTYLEMLMGEIYDFLVANRFELEMNHAVSRRTLQLPTQKEFVLMFQFLYHKLDPHFTFTRSLETDVITVLRAWEYPYTDQLSRTHISSVGQAWPKFLAMLYWLMKLNLALLGLTEEDMIASDDPFDRLFIRYTHECYGAYISQKEDYLGFYKDLETEFNEMTAKTESDQQERKQRLTNLHNELEKLNGRLTQLDRAQEKSRALENDLQTFSEYKNTLEAHKKKWPDTLHRLENEITALKEKLEEFKREKKNYQDQLTARGLSVETIDNLNIERDKLSKAIEYSENKLRDIQQSLFDQEIQLNLCIDSLKNLVDQYNFSTRRIPVEEYLFELAVKPELTDSEREFRPDEVLTKTLPDEKVKLLQCRSALTQELRSKREQRLKLQDELDRLFEKTFEKNELLEDLKQKCHKKVLQYSEEYDFMMTDSKKYSAQIEALDTELQTLRLRVNTGIIEAESTVKSLSVKKLETEYRIKEERENLHKEVLTIIDLVLNFKSAIQEGLEELDLLAYQELQAQED</sequence>
<proteinExistence type="inferred from homology"/>
<evidence type="ECO:0000256" key="4">
    <source>
        <dbReference type="ARBA" id="ARBA00022776"/>
    </source>
</evidence>
<evidence type="ECO:0000256" key="1">
    <source>
        <dbReference type="ARBA" id="ARBA00007050"/>
    </source>
</evidence>
<evidence type="ECO:0000256" key="10">
    <source>
        <dbReference type="RuleBase" id="RU368072"/>
    </source>
</evidence>
<comment type="similarity">
    <text evidence="1 10">Belongs to the NDC80/HEC1 family.</text>
</comment>
<dbReference type="Proteomes" id="UP000037122">
    <property type="component" value="Unassembled WGS sequence"/>
</dbReference>
<dbReference type="GO" id="GO:0051301">
    <property type="term" value="P:cell division"/>
    <property type="evidence" value="ECO:0007669"/>
    <property type="project" value="UniProtKB-UniRule"/>
</dbReference>
<feature type="region of interest" description="Disordered" evidence="12">
    <location>
        <begin position="23"/>
        <end position="46"/>
    </location>
</feature>
<keyword evidence="6 11" id="KW-0175">Coiled coil</keyword>
<dbReference type="VEuPathDB" id="FungiDB:B9J08_004086"/>
<feature type="coiled-coil region" evidence="11">
    <location>
        <begin position="245"/>
        <end position="380"/>
    </location>
</feature>
<evidence type="ECO:0000256" key="8">
    <source>
        <dbReference type="ARBA" id="ARBA00023306"/>
    </source>
</evidence>
<reference evidence="15" key="1">
    <citation type="journal article" date="2015" name="BMC Genomics">
        <title>Draft genome of a commonly misdiagnosed multidrug resistant pathogen Candida auris.</title>
        <authorList>
            <person name="Chatterjee S."/>
            <person name="Alampalli S.V."/>
            <person name="Nageshan R.K."/>
            <person name="Chettiar S.T."/>
            <person name="Joshi S."/>
            <person name="Tatu U.S."/>
        </authorList>
    </citation>
    <scope>NUCLEOTIDE SEQUENCE [LARGE SCALE GENOMIC DNA]</scope>
    <source>
        <strain evidence="15">6684</strain>
    </source>
</reference>
<evidence type="ECO:0000256" key="12">
    <source>
        <dbReference type="SAM" id="MobiDB-lite"/>
    </source>
</evidence>
<dbReference type="GO" id="GO:0005634">
    <property type="term" value="C:nucleus"/>
    <property type="evidence" value="ECO:0007669"/>
    <property type="project" value="UniProtKB-SubCell"/>
</dbReference>
<dbReference type="EMBL" id="LGST01000002">
    <property type="protein sequence ID" value="KNE02657.1"/>
    <property type="molecule type" value="Genomic_DNA"/>
</dbReference>
<dbReference type="VEuPathDB" id="FungiDB:CJJ07_000837"/>
<evidence type="ECO:0000313" key="15">
    <source>
        <dbReference type="Proteomes" id="UP000037122"/>
    </source>
</evidence>
<feature type="coiled-coil region" evidence="11">
    <location>
        <begin position="459"/>
        <end position="486"/>
    </location>
</feature>
<dbReference type="PANTHER" id="PTHR10643">
    <property type="entry name" value="KINETOCHORE PROTEIN NDC80"/>
    <property type="match status" value="1"/>
</dbReference>
<keyword evidence="9 10" id="KW-0137">Centromere</keyword>
<evidence type="ECO:0000259" key="13">
    <source>
        <dbReference type="Pfam" id="PF03801"/>
    </source>
</evidence>
<keyword evidence="3 10" id="KW-0132">Cell division</keyword>
<organism evidence="14 15">
    <name type="scientific">Candidozyma auris</name>
    <name type="common">Yeast</name>
    <name type="synonym">Candida auris</name>
    <dbReference type="NCBI Taxonomy" id="498019"/>
    <lineage>
        <taxon>Eukaryota</taxon>
        <taxon>Fungi</taxon>
        <taxon>Dikarya</taxon>
        <taxon>Ascomycota</taxon>
        <taxon>Saccharomycotina</taxon>
        <taxon>Pichiomycetes</taxon>
        <taxon>Metschnikowiaceae</taxon>
        <taxon>Candidozyma</taxon>
    </lineage>
</organism>
<evidence type="ECO:0000256" key="2">
    <source>
        <dbReference type="ARBA" id="ARBA00022454"/>
    </source>
</evidence>
<dbReference type="PANTHER" id="PTHR10643:SF2">
    <property type="entry name" value="KINETOCHORE PROTEIN NDC80 HOMOLOG"/>
    <property type="match status" value="1"/>
</dbReference>
<accession>A0A0L0P8G4</accession>
<keyword evidence="2 10" id="KW-0158">Chromosome</keyword>
<gene>
    <name evidence="14" type="ORF">QG37_00029</name>
</gene>
<dbReference type="InterPro" id="IPR055260">
    <property type="entry name" value="Ndc80_CH"/>
</dbReference>
<dbReference type="GO" id="GO:0051315">
    <property type="term" value="P:attachment of mitotic spindle microtubules to kinetochore"/>
    <property type="evidence" value="ECO:0007669"/>
    <property type="project" value="UniProtKB-UniRule"/>
</dbReference>
<evidence type="ECO:0000256" key="9">
    <source>
        <dbReference type="ARBA" id="ARBA00023328"/>
    </source>
</evidence>